<dbReference type="EMBL" id="SNXK01000001">
    <property type="protein sequence ID" value="TDP41772.1"/>
    <property type="molecule type" value="Genomic_DNA"/>
</dbReference>
<comment type="caution">
    <text evidence="16">Lacks conserved residue(s) required for the propagation of feature annotation.</text>
</comment>
<evidence type="ECO:0000313" key="19">
    <source>
        <dbReference type="Proteomes" id="UP000295087"/>
    </source>
</evidence>
<keyword evidence="4 16" id="KW-0633">Potassium transport</keyword>
<organism evidence="18 19">
    <name type="scientific">Nocardia ignorata</name>
    <dbReference type="NCBI Taxonomy" id="145285"/>
    <lineage>
        <taxon>Bacteria</taxon>
        <taxon>Bacillati</taxon>
        <taxon>Actinomycetota</taxon>
        <taxon>Actinomycetes</taxon>
        <taxon>Mycobacteriales</taxon>
        <taxon>Nocardiaceae</taxon>
        <taxon>Nocardia</taxon>
    </lineage>
</organism>
<dbReference type="CDD" id="cd02078">
    <property type="entry name" value="P-type_ATPase_K"/>
    <property type="match status" value="1"/>
</dbReference>
<evidence type="ECO:0000256" key="6">
    <source>
        <dbReference type="ARBA" id="ARBA00022692"/>
    </source>
</evidence>
<proteinExistence type="inferred from homology"/>
<dbReference type="NCBIfam" id="TIGR01494">
    <property type="entry name" value="ATPase_P-type"/>
    <property type="match status" value="1"/>
</dbReference>
<evidence type="ECO:0000256" key="14">
    <source>
        <dbReference type="ARBA" id="ARBA00023065"/>
    </source>
</evidence>
<feature type="binding site" evidence="16">
    <location>
        <begin position="400"/>
        <end position="407"/>
    </location>
    <ligand>
        <name>ATP</name>
        <dbReference type="ChEBI" id="CHEBI:30616"/>
    </ligand>
</feature>
<keyword evidence="5 16" id="KW-0597">Phosphoprotein</keyword>
<dbReference type="Pfam" id="PF00702">
    <property type="entry name" value="Hydrolase"/>
    <property type="match status" value="1"/>
</dbReference>
<evidence type="ECO:0000256" key="16">
    <source>
        <dbReference type="HAMAP-Rule" id="MF_00285"/>
    </source>
</evidence>
<comment type="similarity">
    <text evidence="16">Belongs to the cation transport ATPase (P-type) (TC 3.A.3) family. Type IA subfamily.</text>
</comment>
<comment type="catalytic activity">
    <reaction evidence="16">
        <text>K(+)(out) + ATP + H2O = K(+)(in) + ADP + phosphate + H(+)</text>
        <dbReference type="Rhea" id="RHEA:16777"/>
        <dbReference type="ChEBI" id="CHEBI:15377"/>
        <dbReference type="ChEBI" id="CHEBI:15378"/>
        <dbReference type="ChEBI" id="CHEBI:29103"/>
        <dbReference type="ChEBI" id="CHEBI:30616"/>
        <dbReference type="ChEBI" id="CHEBI:43474"/>
        <dbReference type="ChEBI" id="CHEBI:456216"/>
        <dbReference type="EC" id="7.2.2.6"/>
    </reaction>
</comment>
<dbReference type="SFLD" id="SFLDS00003">
    <property type="entry name" value="Haloacid_Dehalogenase"/>
    <property type="match status" value="1"/>
</dbReference>
<dbReference type="AlphaFoldDB" id="A0A4R6PTB9"/>
<evidence type="ECO:0000256" key="9">
    <source>
        <dbReference type="ARBA" id="ARBA00022840"/>
    </source>
</evidence>
<keyword evidence="8 16" id="KW-0547">Nucleotide-binding</keyword>
<reference evidence="18 19" key="1">
    <citation type="submission" date="2019-03" db="EMBL/GenBank/DDBJ databases">
        <title>Genomic Encyclopedia of Type Strains, Phase IV (KMG-IV): sequencing the most valuable type-strain genomes for metagenomic binning, comparative biology and taxonomic classification.</title>
        <authorList>
            <person name="Goeker M."/>
        </authorList>
    </citation>
    <scope>NUCLEOTIDE SEQUENCE [LARGE SCALE GENOMIC DNA]</scope>
    <source>
        <strain evidence="18 19">DSM 44496</strain>
    </source>
</reference>
<evidence type="ECO:0000256" key="7">
    <source>
        <dbReference type="ARBA" id="ARBA00022723"/>
    </source>
</evidence>
<name>A0A4R6PTB9_NOCIG</name>
<dbReference type="InterPro" id="IPR023299">
    <property type="entry name" value="ATPase_P-typ_cyto_dom_N"/>
</dbReference>
<evidence type="ECO:0000256" key="11">
    <source>
        <dbReference type="ARBA" id="ARBA00022958"/>
    </source>
</evidence>
<keyword evidence="15 16" id="KW-0472">Membrane</keyword>
<dbReference type="InterPro" id="IPR036412">
    <property type="entry name" value="HAD-like_sf"/>
</dbReference>
<dbReference type="GO" id="GO:0016887">
    <property type="term" value="F:ATP hydrolysis activity"/>
    <property type="evidence" value="ECO:0007669"/>
    <property type="project" value="InterPro"/>
</dbReference>
<feature type="transmembrane region" description="Helical" evidence="16">
    <location>
        <begin position="69"/>
        <end position="88"/>
    </location>
</feature>
<keyword evidence="3 16" id="KW-1003">Cell membrane</keyword>
<feature type="binding site" evidence="16">
    <location>
        <position position="366"/>
    </location>
    <ligand>
        <name>ATP</name>
        <dbReference type="ChEBI" id="CHEBI:30616"/>
    </ligand>
</feature>
<dbReference type="PANTHER" id="PTHR43743">
    <property type="entry name" value="POTASSIUM-TRANSPORTING ATPASE ATP-BINDING SUBUNIT"/>
    <property type="match status" value="1"/>
</dbReference>
<dbReference type="InterPro" id="IPR023298">
    <property type="entry name" value="ATPase_P-typ_TM_dom_sf"/>
</dbReference>
<keyword evidence="10 16" id="KW-0460">Magnesium</keyword>
<evidence type="ECO:0000256" key="15">
    <source>
        <dbReference type="ARBA" id="ARBA00023136"/>
    </source>
</evidence>
<keyword evidence="14 16" id="KW-0406">Ion transport</keyword>
<dbReference type="GO" id="GO:0005524">
    <property type="term" value="F:ATP binding"/>
    <property type="evidence" value="ECO:0007669"/>
    <property type="project" value="UniProtKB-UniRule"/>
</dbReference>
<feature type="active site" description="4-aspartylphosphate intermediate" evidence="16">
    <location>
        <position position="329"/>
    </location>
</feature>
<dbReference type="InterPro" id="IPR001757">
    <property type="entry name" value="P_typ_ATPase"/>
</dbReference>
<feature type="transmembrane region" description="Helical" evidence="16">
    <location>
        <begin position="227"/>
        <end position="252"/>
    </location>
</feature>
<dbReference type="Gene3D" id="3.40.50.1000">
    <property type="entry name" value="HAD superfamily/HAD-like"/>
    <property type="match status" value="1"/>
</dbReference>
<feature type="transmembrane region" description="Helical" evidence="16">
    <location>
        <begin position="684"/>
        <end position="704"/>
    </location>
</feature>
<dbReference type="SUPFAM" id="SSF56784">
    <property type="entry name" value="HAD-like"/>
    <property type="match status" value="1"/>
</dbReference>
<dbReference type="GO" id="GO:0005886">
    <property type="term" value="C:plasma membrane"/>
    <property type="evidence" value="ECO:0007669"/>
    <property type="project" value="UniProtKB-SubCell"/>
</dbReference>
<keyword evidence="11 16" id="KW-0630">Potassium</keyword>
<evidence type="ECO:0000256" key="3">
    <source>
        <dbReference type="ARBA" id="ARBA00022475"/>
    </source>
</evidence>
<keyword evidence="7 16" id="KW-0479">Metal-binding</keyword>
<evidence type="ECO:0000256" key="13">
    <source>
        <dbReference type="ARBA" id="ARBA00022989"/>
    </source>
</evidence>
<evidence type="ECO:0000256" key="2">
    <source>
        <dbReference type="ARBA" id="ARBA00022448"/>
    </source>
</evidence>
<dbReference type="FunFam" id="3.40.1110.10:FF:000007">
    <property type="entry name" value="Potassium-transporting ATPase ATP-binding subunit"/>
    <property type="match status" value="1"/>
</dbReference>
<evidence type="ECO:0000256" key="4">
    <source>
        <dbReference type="ARBA" id="ARBA00022538"/>
    </source>
</evidence>
<evidence type="ECO:0000256" key="10">
    <source>
        <dbReference type="ARBA" id="ARBA00022842"/>
    </source>
</evidence>
<dbReference type="InterPro" id="IPR018303">
    <property type="entry name" value="ATPase_P-typ_P_site"/>
</dbReference>
<keyword evidence="12 16" id="KW-1278">Translocase</keyword>
<dbReference type="InterPro" id="IPR044492">
    <property type="entry name" value="P_typ_ATPase_HD_dom"/>
</dbReference>
<comment type="subunit">
    <text evidence="16">The system is composed of three essential subunits: KdpA, KdpB and KdpC.</text>
</comment>
<evidence type="ECO:0000259" key="17">
    <source>
        <dbReference type="Pfam" id="PF00122"/>
    </source>
</evidence>
<dbReference type="Gene3D" id="2.70.150.10">
    <property type="entry name" value="Calcium-transporting ATPase, cytoplasmic transduction domain A"/>
    <property type="match status" value="1"/>
</dbReference>
<accession>A0A4R6PTB9</accession>
<keyword evidence="13 16" id="KW-1133">Transmembrane helix</keyword>
<evidence type="ECO:0000256" key="12">
    <source>
        <dbReference type="ARBA" id="ARBA00022967"/>
    </source>
</evidence>
<dbReference type="InterPro" id="IPR059000">
    <property type="entry name" value="ATPase_P-type_domA"/>
</dbReference>
<dbReference type="Gene3D" id="3.40.1110.10">
    <property type="entry name" value="Calcium-transporting ATPase, cytoplasmic domain N"/>
    <property type="match status" value="1"/>
</dbReference>
<comment type="function">
    <text evidence="16">Part of the high-affinity ATP-driven potassium transport (or Kdp) system, which catalyzes the hydrolysis of ATP coupled with the electrogenic transport of potassium into the cytoplasm. This subunit is responsible for energy coupling to the transport system and for the release of the potassium ions to the cytoplasm.</text>
</comment>
<keyword evidence="2 16" id="KW-0813">Transport</keyword>
<feature type="binding site" evidence="16">
    <location>
        <position position="550"/>
    </location>
    <ligand>
        <name>Mg(2+)</name>
        <dbReference type="ChEBI" id="CHEBI:18420"/>
    </ligand>
</feature>
<evidence type="ECO:0000256" key="8">
    <source>
        <dbReference type="ARBA" id="ARBA00022741"/>
    </source>
</evidence>
<dbReference type="PANTHER" id="PTHR43743:SF1">
    <property type="entry name" value="POTASSIUM-TRANSPORTING ATPASE ATP-BINDING SUBUNIT"/>
    <property type="match status" value="1"/>
</dbReference>
<feature type="binding site" evidence="16">
    <location>
        <position position="370"/>
    </location>
    <ligand>
        <name>ATP</name>
        <dbReference type="ChEBI" id="CHEBI:30616"/>
    </ligand>
</feature>
<feature type="binding site" evidence="16">
    <location>
        <position position="419"/>
    </location>
    <ligand>
        <name>ATP</name>
        <dbReference type="ChEBI" id="CHEBI:30616"/>
    </ligand>
</feature>
<gene>
    <name evidence="16" type="primary">kdpB</name>
    <name evidence="18" type="ORF">DFR75_101875</name>
</gene>
<dbReference type="SUPFAM" id="SSF81665">
    <property type="entry name" value="Calcium ATPase, transmembrane domain M"/>
    <property type="match status" value="1"/>
</dbReference>
<dbReference type="SUPFAM" id="SSF81653">
    <property type="entry name" value="Calcium ATPase, transduction domain A"/>
    <property type="match status" value="1"/>
</dbReference>
<dbReference type="FunFam" id="2.70.150.10:FF:000033">
    <property type="entry name" value="Potassium-transporting ATPase ATP-binding subunit"/>
    <property type="match status" value="1"/>
</dbReference>
<dbReference type="GO" id="GO:0008556">
    <property type="term" value="F:P-type potassium transmembrane transporter activity"/>
    <property type="evidence" value="ECO:0007669"/>
    <property type="project" value="UniProtKB-UniRule"/>
</dbReference>
<dbReference type="InterPro" id="IPR006391">
    <property type="entry name" value="P-type_ATPase_bsu_IA"/>
</dbReference>
<dbReference type="Proteomes" id="UP000295087">
    <property type="component" value="Unassembled WGS sequence"/>
</dbReference>
<feature type="binding site" evidence="16">
    <location>
        <position position="546"/>
    </location>
    <ligand>
        <name>Mg(2+)</name>
        <dbReference type="ChEBI" id="CHEBI:18420"/>
    </ligand>
</feature>
<feature type="transmembrane region" description="Helical" evidence="16">
    <location>
        <begin position="644"/>
        <end position="664"/>
    </location>
</feature>
<keyword evidence="19" id="KW-1185">Reference proteome</keyword>
<keyword evidence="9 16" id="KW-0067">ATP-binding</keyword>
<sequence length="711" mass="74461">MTVPTLASPRAPRTERPARGLLDPTLLRTALPEAIRKLDPRTLWKNPVMLIVEIGAAWSTVLAVAEPSLFAWAVVAWLWLTVVFANLAEAVAEGRGKAQAESLRKAKTDTVARRLTDWTPGAPIVEERVAAPALRRGDFVVVEAGQVIPGDGDVVEGIASVDESAITGESAPVIRESGGDRSAVTGGTTVLSDRIVVRITQEPGASFIDKMIALVEGANRQRTPNEIALNILLAALTIIFVFAVATLQPLAIFSKSNNPGVADTLALDGDGITGIVLVSLLVCLIPTTIGALLSAIGIAGMDRLVQRNVLAMSGRAVEAAGDVNTLLLDKTGTITLGNRQAAEFVTVPGVLDDELADAAQLSSLADETPEGRSIVVLAKEVFNLRERGAGELPGAAWVEFTAQTRMSGVDLADGRRLRKGAAGAVAEWVRAQGGSVPVEASTIVDGISASGGTPLMVGEVDGGTARVLGVVHLKDVVKQGMRERFDEMRRMGIRTVMITGDNPLTAEAIADEAGVDDFLAEATPEDKLALIKKEQDGGRLVAMTGDGTNDAPALAQADVGVAMNTGTSAAKEAGNMVDLDSDPTKLIEIVEIGKQLLITRGALTTFSIANDIAKYFAIIPALFVPLFPGLEALNIMRLASPQSAILSAVIFNAIVIVALIPLALRGVGYRPSSASVLLRRNLTVYGLGGIVAPFLGIKVIDLFVQLLPGMS</sequence>
<dbReference type="InterPro" id="IPR023214">
    <property type="entry name" value="HAD_sf"/>
</dbReference>
<dbReference type="SFLD" id="SFLDG00002">
    <property type="entry name" value="C1.7:_P-type_atpase_like"/>
    <property type="match status" value="1"/>
</dbReference>
<feature type="transmembrane region" description="Helical" evidence="16">
    <location>
        <begin position="272"/>
        <end position="298"/>
    </location>
</feature>
<dbReference type="RefSeq" id="WP_067493393.1">
    <property type="nucleotide sequence ID" value="NZ_SNXK01000001.1"/>
</dbReference>
<comment type="caution">
    <text evidence="18">The sequence shown here is derived from an EMBL/GenBank/DDBJ whole genome shotgun (WGS) entry which is preliminary data.</text>
</comment>
<dbReference type="InterPro" id="IPR008250">
    <property type="entry name" value="ATPase_P-typ_transduc_dom_A_sf"/>
</dbReference>
<feature type="transmembrane region" description="Helical" evidence="16">
    <location>
        <begin position="43"/>
        <end position="63"/>
    </location>
</feature>
<dbReference type="PRINTS" id="PR00119">
    <property type="entry name" value="CATATPASE"/>
</dbReference>
<dbReference type="PROSITE" id="PS00154">
    <property type="entry name" value="ATPASE_E1_E2"/>
    <property type="match status" value="1"/>
</dbReference>
<dbReference type="NCBIfam" id="TIGR01497">
    <property type="entry name" value="kdpB"/>
    <property type="match status" value="1"/>
</dbReference>
<dbReference type="EC" id="7.2.2.6" evidence="16"/>
<dbReference type="Pfam" id="PF00122">
    <property type="entry name" value="E1-E2_ATPase"/>
    <property type="match status" value="1"/>
</dbReference>
<dbReference type="SFLD" id="SFLDF00027">
    <property type="entry name" value="p-type_atpase"/>
    <property type="match status" value="1"/>
</dbReference>
<keyword evidence="6 16" id="KW-0812">Transmembrane</keyword>
<evidence type="ECO:0000256" key="1">
    <source>
        <dbReference type="ARBA" id="ARBA00004651"/>
    </source>
</evidence>
<dbReference type="HAMAP" id="MF_00285">
    <property type="entry name" value="KdpB"/>
    <property type="match status" value="1"/>
</dbReference>
<protein>
    <recommendedName>
        <fullName evidence="16">Potassium-transporting ATPase ATP-binding subunit</fullName>
        <ecNumber evidence="16">7.2.2.6</ecNumber>
    </recommendedName>
    <alternativeName>
        <fullName evidence="16">ATP phosphohydrolase [potassium-transporting] B chain</fullName>
    </alternativeName>
    <alternativeName>
        <fullName evidence="16">Potassium-binding and translocating subunit B</fullName>
    </alternativeName>
    <alternativeName>
        <fullName evidence="16">Potassium-translocating ATPase B chain</fullName>
    </alternativeName>
</protein>
<feature type="domain" description="P-type ATPase A" evidence="17">
    <location>
        <begin position="126"/>
        <end position="216"/>
    </location>
</feature>
<evidence type="ECO:0000256" key="5">
    <source>
        <dbReference type="ARBA" id="ARBA00022553"/>
    </source>
</evidence>
<comment type="subcellular location">
    <subcellularLocation>
        <location evidence="1 16">Cell membrane</location>
        <topology evidence="1 16">Multi-pass membrane protein</topology>
    </subcellularLocation>
</comment>
<evidence type="ECO:0000313" key="18">
    <source>
        <dbReference type="EMBL" id="TDP41772.1"/>
    </source>
</evidence>
<dbReference type="GO" id="GO:0000287">
    <property type="term" value="F:magnesium ion binding"/>
    <property type="evidence" value="ECO:0007669"/>
    <property type="project" value="UniProtKB-UniRule"/>
</dbReference>